<dbReference type="VEuPathDB" id="TriTrypDB:ECC02_007348"/>
<dbReference type="EMBL" id="PRFC01000013">
    <property type="protein sequence ID" value="PWV18571.1"/>
    <property type="molecule type" value="Genomic_DNA"/>
</dbReference>
<comment type="caution">
    <text evidence="4">The sequence shown here is derived from an EMBL/GenBank/DDBJ whole genome shotgun (WGS) entry which is preliminary data.</text>
</comment>
<dbReference type="VEuPathDB" id="TriTrypDB:TcCL_ESM06620"/>
<keyword evidence="1" id="KW-0028">Amino-acid biosynthesis</keyword>
<dbReference type="AlphaFoldDB" id="A0A2V2XCU7"/>
<keyword evidence="2" id="KW-0061">Asparagine biosynthesis</keyword>
<evidence type="ECO:0000313" key="5">
    <source>
        <dbReference type="Proteomes" id="UP000246078"/>
    </source>
</evidence>
<dbReference type="VEuPathDB" id="TriTrypDB:TcCLB.507529.40"/>
<dbReference type="VEuPathDB" id="TriTrypDB:TcCLB.510001.40"/>
<evidence type="ECO:0000256" key="1">
    <source>
        <dbReference type="ARBA" id="ARBA00022605"/>
    </source>
</evidence>
<gene>
    <name evidence="4" type="ORF">C3747_13g310</name>
</gene>
<dbReference type="Proteomes" id="UP000246078">
    <property type="component" value="Unassembled WGS sequence"/>
</dbReference>
<dbReference type="VEuPathDB" id="TriTrypDB:C3747_13g310"/>
<organism evidence="4 5">
    <name type="scientific">Trypanosoma cruzi</name>
    <dbReference type="NCBI Taxonomy" id="5693"/>
    <lineage>
        <taxon>Eukaryota</taxon>
        <taxon>Discoba</taxon>
        <taxon>Euglenozoa</taxon>
        <taxon>Kinetoplastea</taxon>
        <taxon>Metakinetoplastina</taxon>
        <taxon>Trypanosomatida</taxon>
        <taxon>Trypanosomatidae</taxon>
        <taxon>Trypanosoma</taxon>
        <taxon>Schizotrypanum</taxon>
    </lineage>
</organism>
<keyword evidence="3" id="KW-0315">Glutamine amidotransferase</keyword>
<reference evidence="4 5" key="1">
    <citation type="journal article" date="2018" name="Microb. Genom.">
        <title>Expanding an expanded genome: long-read sequencing of Trypanosoma cruzi.</title>
        <authorList>
            <person name="Berna L."/>
            <person name="Rodriguez M."/>
            <person name="Chiribao M.L."/>
            <person name="Parodi-Talice A."/>
            <person name="Pita S."/>
            <person name="Rijo G."/>
            <person name="Alvarez-Valin F."/>
            <person name="Robello C."/>
        </authorList>
    </citation>
    <scope>NUCLEOTIDE SEQUENCE [LARGE SCALE GENOMIC DNA]</scope>
    <source>
        <strain evidence="4 5">TCC</strain>
    </source>
</reference>
<dbReference type="VEuPathDB" id="TriTrypDB:TCSYLVIO_004310"/>
<evidence type="ECO:0000313" key="4">
    <source>
        <dbReference type="EMBL" id="PWV18571.1"/>
    </source>
</evidence>
<dbReference type="VEuPathDB" id="TriTrypDB:BCY84_15110"/>
<sequence>MIAWCAIAGGRAGYPYLDEGVLATLASIAAEAYRCAIDTTHRTTAIAVDEDRALQEALAPACCFTAEDGAPGVGDKKILRQCASILGLGDVVRLQKRAIQFGSPCRTGPFLTDSKHFGVNLRLKAMDEKYADWSVFCSGGGVGAPPHWIPWLHFPLLIVGPDSPSLFPAFFFGCNKKGAGMREL</sequence>
<dbReference type="VEuPathDB" id="TriTrypDB:TcG_02903"/>
<dbReference type="VEuPathDB" id="TriTrypDB:TCDM_04318"/>
<accession>A0A2V2XCU7</accession>
<dbReference type="PANTHER" id="PTHR45937">
    <property type="entry name" value="ASPARAGINE SYNTHETASE DOMAIN-CONTAINING PROTEIN 1"/>
    <property type="match status" value="1"/>
</dbReference>
<name>A0A2V2XCU7_TRYCR</name>
<dbReference type="VEuPathDB" id="TriTrypDB:TcBrA4_0128880"/>
<proteinExistence type="predicted"/>
<dbReference type="GO" id="GO:0006529">
    <property type="term" value="P:asparagine biosynthetic process"/>
    <property type="evidence" value="ECO:0007669"/>
    <property type="project" value="UniProtKB-KW"/>
</dbReference>
<dbReference type="VEuPathDB" id="TriTrypDB:C4B63_10g164"/>
<dbReference type="VEuPathDB" id="TriTrypDB:Tc_MARK_3108"/>
<evidence type="ECO:0000256" key="2">
    <source>
        <dbReference type="ARBA" id="ARBA00022888"/>
    </source>
</evidence>
<protein>
    <submittedName>
        <fullName evidence="4">Uncharacterized protein</fullName>
    </submittedName>
</protein>
<dbReference type="InterPro" id="IPR051857">
    <property type="entry name" value="Asn_synthetase_domain"/>
</dbReference>
<evidence type="ECO:0000256" key="3">
    <source>
        <dbReference type="ARBA" id="ARBA00022962"/>
    </source>
</evidence>
<dbReference type="PANTHER" id="PTHR45937:SF1">
    <property type="entry name" value="ASPARAGINE SYNTHETASE DOMAIN-CONTAINING PROTEIN 1"/>
    <property type="match status" value="1"/>
</dbReference>